<evidence type="ECO:0000256" key="4">
    <source>
        <dbReference type="ARBA" id="ARBA00023002"/>
    </source>
</evidence>
<comment type="similarity">
    <text evidence="1">Belongs to the bacterial PQQ dehydrogenase family.</text>
</comment>
<keyword evidence="3 6" id="KW-0634">PQQ</keyword>
<comment type="cofactor">
    <cofactor evidence="6">
        <name>pyrroloquinoline quinone</name>
        <dbReference type="ChEBI" id="CHEBI:58442"/>
    </cofactor>
    <text evidence="6">Binds 1 PQQ group per subunit.</text>
</comment>
<evidence type="ECO:0000256" key="6">
    <source>
        <dbReference type="PIRSR" id="PIRSR617512-2"/>
    </source>
</evidence>
<dbReference type="Proteomes" id="UP000305654">
    <property type="component" value="Unassembled WGS sequence"/>
</dbReference>
<proteinExistence type="inferred from homology"/>
<dbReference type="GO" id="GO:0005509">
    <property type="term" value="F:calcium ion binding"/>
    <property type="evidence" value="ECO:0007669"/>
    <property type="project" value="InterPro"/>
</dbReference>
<keyword evidence="7" id="KW-0106">Calcium</keyword>
<evidence type="ECO:0000256" key="9">
    <source>
        <dbReference type="SAM" id="SignalP"/>
    </source>
</evidence>
<evidence type="ECO:0000256" key="3">
    <source>
        <dbReference type="ARBA" id="ARBA00022891"/>
    </source>
</evidence>
<sequence length="587" mass="62937">MHHSNQTPKRGFNRRASLLTSGLLAFACVAGLASPAARAVEPAGSGDAYAPVTDARLSNATKDNSWLMYRHDYGSTGYAGLNQINTGNVAQLKPAWDFVTGFKSGHEAPPVVNGNYMFITTPKDELLAFEASTGKQLWKYQHDLSKVGFKTICCDVVNRGVALYGDNVYMATLDNHVVALDAKTGSVVWNKSMGEPDLGEAMTAAPLIVKGMVVVGVAGGEYGARGYVAALNSKTGDVVWQQSTVPAPNEPGGKTWPKGAYKTGGGGTWLTGSYDEASDSILWGVGNPGPWLATMRPGDNLYTDSLIALNPATGKIKWHYQYTPHDTWDYDGVNEPVLTNVDYKGHSYKAVVSASRNGWFYAINRLNGKLIYAQPFAHATSVTGMSKAGTPITDIAMRPTIDKEVFTCPSFLGGKNWWPIAVDPQTHYAYVPTLHTCMSMKGATVSYKAGLPFLGETFKVQHDPDNPDIWGSVQAIDLNTGKRAWIFKSELPWNGGMLATAGGLVFSGSADGYLYGFDAKTGAVAWKSPKMTSGVVGVPSTWQVNGKQYVGVYAGWGGAVPIWGGDMAKDPKVRGIPQGGHLYVFAL</sequence>
<dbReference type="EMBL" id="VCDI01000004">
    <property type="protein sequence ID" value="TLU72173.1"/>
    <property type="molecule type" value="Genomic_DNA"/>
</dbReference>
<evidence type="ECO:0000256" key="8">
    <source>
        <dbReference type="PIRSR" id="PIRSR617512-4"/>
    </source>
</evidence>
<keyword evidence="2 7" id="KW-0479">Metal-binding</keyword>
<dbReference type="AlphaFoldDB" id="A0A5R9J5P4"/>
<feature type="binding site" evidence="7">
    <location>
        <position position="287"/>
    </location>
    <ligand>
        <name>Ca(2+)</name>
        <dbReference type="ChEBI" id="CHEBI:29108"/>
    </ligand>
</feature>
<accession>A0A5R9J5P4</accession>
<dbReference type="InterPro" id="IPR006311">
    <property type="entry name" value="TAT_signal"/>
</dbReference>
<organism evidence="11 12">
    <name type="scientific">Lichenicoccus roseus</name>
    <dbReference type="NCBI Taxonomy" id="2683649"/>
    <lineage>
        <taxon>Bacteria</taxon>
        <taxon>Pseudomonadati</taxon>
        <taxon>Pseudomonadota</taxon>
        <taxon>Alphaproteobacteria</taxon>
        <taxon>Acetobacterales</taxon>
        <taxon>Acetobacteraceae</taxon>
        <taxon>Lichenicoccus</taxon>
    </lineage>
</organism>
<evidence type="ECO:0000256" key="2">
    <source>
        <dbReference type="ARBA" id="ARBA00022723"/>
    </source>
</evidence>
<feature type="binding site" evidence="6">
    <location>
        <begin position="416"/>
        <end position="417"/>
    </location>
    <ligand>
        <name>pyrroloquinoline quinone</name>
        <dbReference type="ChEBI" id="CHEBI:58442"/>
    </ligand>
</feature>
<dbReference type="PANTHER" id="PTHR32303">
    <property type="entry name" value="QUINOPROTEIN ALCOHOL DEHYDROGENASE (CYTOCHROME C)"/>
    <property type="match status" value="1"/>
</dbReference>
<comment type="cofactor">
    <cofactor evidence="7">
        <name>Ca(2+)</name>
        <dbReference type="ChEBI" id="CHEBI:29108"/>
    </cofactor>
    <text evidence="7">Binds 1 Ca(2+) ion per subunit.</text>
</comment>
<gene>
    <name evidence="11" type="ORF">FE263_13740</name>
</gene>
<dbReference type="RefSeq" id="WP_138326579.1">
    <property type="nucleotide sequence ID" value="NZ_VCDI01000004.1"/>
</dbReference>
<feature type="active site" description="Proton acceptor" evidence="5">
    <location>
        <position position="329"/>
    </location>
</feature>
<keyword evidence="9" id="KW-0732">Signal</keyword>
<evidence type="ECO:0000256" key="1">
    <source>
        <dbReference type="ARBA" id="ARBA00008156"/>
    </source>
</evidence>
<dbReference type="InterPro" id="IPR018391">
    <property type="entry name" value="PQQ_b-propeller_rpt"/>
</dbReference>
<dbReference type="InterPro" id="IPR002372">
    <property type="entry name" value="PQQ_rpt_dom"/>
</dbReference>
<keyword evidence="4 11" id="KW-0560">Oxidoreductase</keyword>
<feature type="disulfide bond" evidence="8">
    <location>
        <begin position="153"/>
        <end position="154"/>
    </location>
</feature>
<feature type="binding site" evidence="7">
    <location>
        <position position="329"/>
    </location>
    <ligand>
        <name>Ca(2+)</name>
        <dbReference type="ChEBI" id="CHEBI:29108"/>
    </ligand>
</feature>
<dbReference type="InterPro" id="IPR011047">
    <property type="entry name" value="Quinoprotein_ADH-like_sf"/>
</dbReference>
<dbReference type="OrthoDB" id="9794322at2"/>
<dbReference type="Gene3D" id="2.140.10.10">
    <property type="entry name" value="Quinoprotein alcohol dehydrogenase-like superfamily"/>
    <property type="match status" value="1"/>
</dbReference>
<feature type="binding site" evidence="6">
    <location>
        <position position="268"/>
    </location>
    <ligand>
        <name>pyrroloquinoline quinone</name>
        <dbReference type="ChEBI" id="CHEBI:58442"/>
    </ligand>
</feature>
<dbReference type="SMART" id="SM00564">
    <property type="entry name" value="PQQ"/>
    <property type="match status" value="7"/>
</dbReference>
<feature type="domain" description="Pyrrolo-quinoline quinone repeat" evidence="10">
    <location>
        <begin position="66"/>
        <end position="372"/>
    </location>
</feature>
<dbReference type="GO" id="GO:0016020">
    <property type="term" value="C:membrane"/>
    <property type="evidence" value="ECO:0007669"/>
    <property type="project" value="InterPro"/>
</dbReference>
<feature type="signal peptide" evidence="9">
    <location>
        <begin position="1"/>
        <end position="39"/>
    </location>
</feature>
<reference evidence="11 12" key="1">
    <citation type="submission" date="2019-05" db="EMBL/GenBank/DDBJ databases">
        <authorList>
            <person name="Pankratov T."/>
            <person name="Grouzdev D."/>
        </authorList>
    </citation>
    <scope>NUCLEOTIDE SEQUENCE [LARGE SCALE GENOMIC DNA]</scope>
    <source>
        <strain evidence="11 12">KEBCLARHB70R</strain>
    </source>
</reference>
<keyword evidence="8" id="KW-1015">Disulfide bond</keyword>
<feature type="binding site" evidence="6">
    <location>
        <position position="159"/>
    </location>
    <ligand>
        <name>pyrroloquinoline quinone</name>
        <dbReference type="ChEBI" id="CHEBI:58442"/>
    </ligand>
</feature>
<protein>
    <submittedName>
        <fullName evidence="11">PQQ-dependent dehydrogenase, methanol/ethanol family</fullName>
        <ecNumber evidence="11">1.1.2.-</ecNumber>
    </submittedName>
</protein>
<feature type="binding site" evidence="7">
    <location>
        <position position="221"/>
    </location>
    <ligand>
        <name>Ca(2+)</name>
        <dbReference type="ChEBI" id="CHEBI:29108"/>
    </ligand>
</feature>
<name>A0A5R9J5P4_9PROT</name>
<dbReference type="SUPFAM" id="SSF50998">
    <property type="entry name" value="Quinoprotein alcohol dehydrogenase-like"/>
    <property type="match status" value="1"/>
</dbReference>
<evidence type="ECO:0000313" key="12">
    <source>
        <dbReference type="Proteomes" id="UP000305654"/>
    </source>
</evidence>
<dbReference type="Pfam" id="PF01011">
    <property type="entry name" value="PQQ"/>
    <property type="match status" value="2"/>
</dbReference>
<feature type="domain" description="Pyrrolo-quinoline quinone repeat" evidence="10">
    <location>
        <begin position="398"/>
        <end position="550"/>
    </location>
</feature>
<feature type="binding site" evidence="6">
    <location>
        <position position="107"/>
    </location>
    <ligand>
        <name>pyrroloquinoline quinone</name>
        <dbReference type="ChEBI" id="CHEBI:58442"/>
    </ligand>
</feature>
<feature type="chain" id="PRO_5024444825" evidence="9">
    <location>
        <begin position="40"/>
        <end position="587"/>
    </location>
</feature>
<keyword evidence="12" id="KW-1185">Reference proteome</keyword>
<evidence type="ECO:0000313" key="11">
    <source>
        <dbReference type="EMBL" id="TLU72173.1"/>
    </source>
</evidence>
<dbReference type="InterPro" id="IPR017512">
    <property type="entry name" value="PQQ_MeOH/EtOH_DH"/>
</dbReference>
<evidence type="ECO:0000259" key="10">
    <source>
        <dbReference type="Pfam" id="PF01011"/>
    </source>
</evidence>
<dbReference type="GO" id="GO:0016614">
    <property type="term" value="F:oxidoreductase activity, acting on CH-OH group of donors"/>
    <property type="evidence" value="ECO:0007669"/>
    <property type="project" value="InterPro"/>
</dbReference>
<comment type="caution">
    <text evidence="11">The sequence shown here is derived from an EMBL/GenBank/DDBJ whole genome shotgun (WGS) entry which is preliminary data.</text>
</comment>
<dbReference type="NCBIfam" id="TIGR03075">
    <property type="entry name" value="PQQ_enz_alc_DH"/>
    <property type="match status" value="1"/>
</dbReference>
<feature type="binding site" evidence="6">
    <location>
        <position position="203"/>
    </location>
    <ligand>
        <name>pyrroloquinoline quinone</name>
        <dbReference type="ChEBI" id="CHEBI:58442"/>
    </ligand>
</feature>
<dbReference type="PROSITE" id="PS51318">
    <property type="entry name" value="TAT"/>
    <property type="match status" value="1"/>
</dbReference>
<evidence type="ECO:0000256" key="5">
    <source>
        <dbReference type="PIRSR" id="PIRSR617512-1"/>
    </source>
</evidence>
<evidence type="ECO:0000256" key="7">
    <source>
        <dbReference type="PIRSR" id="PIRSR617512-3"/>
    </source>
</evidence>
<dbReference type="EC" id="1.1.2.-" evidence="11"/>